<keyword evidence="3" id="KW-1185">Reference proteome</keyword>
<feature type="compositionally biased region" description="Gly residues" evidence="1">
    <location>
        <begin position="56"/>
        <end position="74"/>
    </location>
</feature>
<evidence type="ECO:0000313" key="3">
    <source>
        <dbReference type="Proteomes" id="UP000019678"/>
    </source>
</evidence>
<dbReference type="Pfam" id="PF10116">
    <property type="entry name" value="Host_attach"/>
    <property type="match status" value="1"/>
</dbReference>
<dbReference type="EMBL" id="ASRX01000031">
    <property type="protein sequence ID" value="EYF04621.1"/>
    <property type="molecule type" value="Genomic_DNA"/>
</dbReference>
<reference evidence="2 3" key="1">
    <citation type="submission" date="2013-05" db="EMBL/GenBank/DDBJ databases">
        <title>Genome assembly of Chondromyces apiculatus DSM 436.</title>
        <authorList>
            <person name="Sharma G."/>
            <person name="Khatri I."/>
            <person name="Kaur C."/>
            <person name="Mayilraj S."/>
            <person name="Subramanian S."/>
        </authorList>
    </citation>
    <scope>NUCLEOTIDE SEQUENCE [LARGE SCALE GENOMIC DNA]</scope>
    <source>
        <strain evidence="2 3">DSM 436</strain>
    </source>
</reference>
<evidence type="ECO:0000256" key="1">
    <source>
        <dbReference type="SAM" id="MobiDB-lite"/>
    </source>
</evidence>
<gene>
    <name evidence="2" type="ORF">CAP_4297</name>
</gene>
<sequence>MAGITWILVCDASRAHFYREDAKGRYTPLESLEHADSRARRQDLMADAPGRKPNGNPGGVSGGGGPGVNGGGTYMGRPGAAPDTDPKEVEAQKFARELAGRLEQALNQHDYDELVLVAPPQFLGLLKSTVSTQVAKRVVETVGKDLSWLEAPQLKERLKTLRAA</sequence>
<dbReference type="Proteomes" id="UP000019678">
    <property type="component" value="Unassembled WGS sequence"/>
</dbReference>
<dbReference type="RefSeq" id="WP_081865095.1">
    <property type="nucleotide sequence ID" value="NZ_ASRX01000031.1"/>
</dbReference>
<accession>A0A017T7S2</accession>
<protein>
    <recommendedName>
        <fullName evidence="4">Host attachment protein</fullName>
    </recommendedName>
</protein>
<dbReference type="OrthoDB" id="329419at2"/>
<feature type="region of interest" description="Disordered" evidence="1">
    <location>
        <begin position="33"/>
        <end position="90"/>
    </location>
</feature>
<dbReference type="InterPro" id="IPR019291">
    <property type="entry name" value="Host_attachment_protein"/>
</dbReference>
<comment type="caution">
    <text evidence="2">The sequence shown here is derived from an EMBL/GenBank/DDBJ whole genome shotgun (WGS) entry which is preliminary data.</text>
</comment>
<feature type="compositionally biased region" description="Basic and acidic residues" evidence="1">
    <location>
        <begin position="33"/>
        <end position="44"/>
    </location>
</feature>
<evidence type="ECO:0008006" key="4">
    <source>
        <dbReference type="Google" id="ProtNLM"/>
    </source>
</evidence>
<organism evidence="2 3">
    <name type="scientific">Chondromyces apiculatus DSM 436</name>
    <dbReference type="NCBI Taxonomy" id="1192034"/>
    <lineage>
        <taxon>Bacteria</taxon>
        <taxon>Pseudomonadati</taxon>
        <taxon>Myxococcota</taxon>
        <taxon>Polyangia</taxon>
        <taxon>Polyangiales</taxon>
        <taxon>Polyangiaceae</taxon>
        <taxon>Chondromyces</taxon>
    </lineage>
</organism>
<dbReference type="AlphaFoldDB" id="A0A017T7S2"/>
<dbReference type="eggNOG" id="COG5622">
    <property type="taxonomic scope" value="Bacteria"/>
</dbReference>
<name>A0A017T7S2_9BACT</name>
<evidence type="ECO:0000313" key="2">
    <source>
        <dbReference type="EMBL" id="EYF04621.1"/>
    </source>
</evidence>
<proteinExistence type="predicted"/>